<dbReference type="AlphaFoldDB" id="A0ABD2ZJP7"/>
<name>A0ABD2ZJP7_9GENT</name>
<gene>
    <name evidence="2" type="ORF">ACH5RR_017780</name>
</gene>
<evidence type="ECO:0000313" key="3">
    <source>
        <dbReference type="Proteomes" id="UP001630127"/>
    </source>
</evidence>
<reference evidence="2 3" key="1">
    <citation type="submission" date="2024-11" db="EMBL/GenBank/DDBJ databases">
        <title>A near-complete genome assembly of Cinchona calisaya.</title>
        <authorList>
            <person name="Lian D.C."/>
            <person name="Zhao X.W."/>
            <person name="Wei L."/>
        </authorList>
    </citation>
    <scope>NUCLEOTIDE SEQUENCE [LARGE SCALE GENOMIC DNA]</scope>
    <source>
        <tissue evidence="2">Nenye</tissue>
    </source>
</reference>
<feature type="compositionally biased region" description="Low complexity" evidence="1">
    <location>
        <begin position="27"/>
        <end position="44"/>
    </location>
</feature>
<dbReference type="Proteomes" id="UP001630127">
    <property type="component" value="Unassembled WGS sequence"/>
</dbReference>
<sequence>MAVADDKSASDGKVWGLFKLPFRNFSNSSTSSLQHQSQHQNQQQYNTRVDGSITNSNNPSSSVSFVARSLLPTWHRLKLDPSNKLYFSCIFTFFFAFRTFA</sequence>
<keyword evidence="3" id="KW-1185">Reference proteome</keyword>
<evidence type="ECO:0000313" key="2">
    <source>
        <dbReference type="EMBL" id="KAL3519631.1"/>
    </source>
</evidence>
<organism evidence="2 3">
    <name type="scientific">Cinchona calisaya</name>
    <dbReference type="NCBI Taxonomy" id="153742"/>
    <lineage>
        <taxon>Eukaryota</taxon>
        <taxon>Viridiplantae</taxon>
        <taxon>Streptophyta</taxon>
        <taxon>Embryophyta</taxon>
        <taxon>Tracheophyta</taxon>
        <taxon>Spermatophyta</taxon>
        <taxon>Magnoliopsida</taxon>
        <taxon>eudicotyledons</taxon>
        <taxon>Gunneridae</taxon>
        <taxon>Pentapetalae</taxon>
        <taxon>asterids</taxon>
        <taxon>lamiids</taxon>
        <taxon>Gentianales</taxon>
        <taxon>Rubiaceae</taxon>
        <taxon>Cinchonoideae</taxon>
        <taxon>Cinchoneae</taxon>
        <taxon>Cinchona</taxon>
    </lineage>
</organism>
<accession>A0ABD2ZJP7</accession>
<comment type="caution">
    <text evidence="2">The sequence shown here is derived from an EMBL/GenBank/DDBJ whole genome shotgun (WGS) entry which is preliminary data.</text>
</comment>
<protein>
    <submittedName>
        <fullName evidence="2">Uncharacterized protein</fullName>
    </submittedName>
</protein>
<dbReference type="EMBL" id="JBJUIK010000008">
    <property type="protein sequence ID" value="KAL3519631.1"/>
    <property type="molecule type" value="Genomic_DNA"/>
</dbReference>
<evidence type="ECO:0000256" key="1">
    <source>
        <dbReference type="SAM" id="MobiDB-lite"/>
    </source>
</evidence>
<feature type="region of interest" description="Disordered" evidence="1">
    <location>
        <begin position="27"/>
        <end position="60"/>
    </location>
</feature>
<proteinExistence type="predicted"/>